<keyword evidence="2 11" id="KW-0813">Transport</keyword>
<dbReference type="InterPro" id="IPR039426">
    <property type="entry name" value="TonB-dep_rcpt-like"/>
</dbReference>
<evidence type="ECO:0000256" key="8">
    <source>
        <dbReference type="ARBA" id="ARBA00023077"/>
    </source>
</evidence>
<feature type="signal peptide" evidence="13">
    <location>
        <begin position="1"/>
        <end position="27"/>
    </location>
</feature>
<comment type="caution">
    <text evidence="16">The sequence shown here is derived from an EMBL/GenBank/DDBJ whole genome shotgun (WGS) entry which is preliminary data.</text>
</comment>
<evidence type="ECO:0000256" key="2">
    <source>
        <dbReference type="ARBA" id="ARBA00022448"/>
    </source>
</evidence>
<evidence type="ECO:0000313" key="17">
    <source>
        <dbReference type="Proteomes" id="UP000182680"/>
    </source>
</evidence>
<dbReference type="RefSeq" id="WP_012624969.1">
    <property type="nucleotide sequence ID" value="NZ_FPIW01000012.1"/>
</dbReference>
<dbReference type="PROSITE" id="PS52016">
    <property type="entry name" value="TONB_DEPENDENT_REC_3"/>
    <property type="match status" value="1"/>
</dbReference>
<evidence type="ECO:0000313" key="16">
    <source>
        <dbReference type="EMBL" id="SFW36493.1"/>
    </source>
</evidence>
<sequence length="755" mass="83615">MVGRARIVSVVGLCSMLLSALAMPVFAAEGVEPKSEEGITLDVVRVTAQKRAETLNAVPMSLEVTTADDLKASHITKVEDVLAATPNAMFSSGSVAGAMSPYFSIRGVGSAEIETDPSVGVFVDGVPLTLIHGYLNNLLDVERVEVLRGPQGTLYGRNTLGGAVNVTSKKADPSKQEGRITVGAGNKEHFRTEVMANTPLWDGKAAVRAAFGYDQYGHVWDNDRGGNVGKQNNYQGRLSWFMMLGENTTADFSADLQKQYRKDGAVMTLADYENGDRSYNIADPLGGSITSGGARLEINHDFDSGYKLTSLTGYRSTAMDYDGSYAPVGFFNVTNARFNAFGFENFQFRDHGNFVESFGQISQELRLTSPEDQDFKYVAGVYADYNRMDRRNGLTNTWDQGSPFFPWSAKSDHATLDLRGQQNAWSVAAFGNASYDFNEYWQIFGGLRIGYDKKSYEFDASSNLGEDYIRDFWESPGLTMVKDYDSEWDKVYLTPRGGLKYSFNEFNNIYFSVSSGYKSGGFSTSLFYNKPGFKYDEETTVNYELGMKNTFLDGRVTLNSALFYIDWRDQQVMSYDSATGITGIVNAPQSQSYGFEMDIMGKFDNGIHVGIGAGYADATYVDFSNAPGTYGGSVDASGNQQQYHSKFTGRANAGYEFELPWDDLVASVDLTFRYRSSYYYDIENKLEQEGYGTFDMNIGVGNDSYEVNLWGRNLLNQAATASQTYMNGMHATHDQNTVVSLIDPLMFGINFTKKF</sequence>
<feature type="domain" description="TonB-dependent receptor plug" evidence="15">
    <location>
        <begin position="56"/>
        <end position="163"/>
    </location>
</feature>
<keyword evidence="8 12" id="KW-0798">TonB box</keyword>
<name>A0AA94HRY2_DESDE</name>
<keyword evidence="10 11" id="KW-0998">Cell outer membrane</keyword>
<proteinExistence type="inferred from homology"/>
<dbReference type="EMBL" id="FPIW01000012">
    <property type="protein sequence ID" value="SFW36493.1"/>
    <property type="molecule type" value="Genomic_DNA"/>
</dbReference>
<evidence type="ECO:0000256" key="11">
    <source>
        <dbReference type="PROSITE-ProRule" id="PRU01360"/>
    </source>
</evidence>
<evidence type="ECO:0000259" key="15">
    <source>
        <dbReference type="Pfam" id="PF07715"/>
    </source>
</evidence>
<evidence type="ECO:0000259" key="14">
    <source>
        <dbReference type="Pfam" id="PF00593"/>
    </source>
</evidence>
<gene>
    <name evidence="16" type="ORF">SAMN02910291_01019</name>
</gene>
<keyword evidence="5 11" id="KW-0812">Transmembrane</keyword>
<evidence type="ECO:0000256" key="5">
    <source>
        <dbReference type="ARBA" id="ARBA00022692"/>
    </source>
</evidence>
<evidence type="ECO:0000256" key="7">
    <source>
        <dbReference type="ARBA" id="ARBA00023065"/>
    </source>
</evidence>
<dbReference type="PANTHER" id="PTHR32552:SF81">
    <property type="entry name" value="TONB-DEPENDENT OUTER MEMBRANE RECEPTOR"/>
    <property type="match status" value="1"/>
</dbReference>
<evidence type="ECO:0000256" key="9">
    <source>
        <dbReference type="ARBA" id="ARBA00023136"/>
    </source>
</evidence>
<dbReference type="PANTHER" id="PTHR32552">
    <property type="entry name" value="FERRICHROME IRON RECEPTOR-RELATED"/>
    <property type="match status" value="1"/>
</dbReference>
<evidence type="ECO:0000256" key="3">
    <source>
        <dbReference type="ARBA" id="ARBA00022452"/>
    </source>
</evidence>
<organism evidence="16 17">
    <name type="scientific">Desulfovibrio desulfuricans</name>
    <dbReference type="NCBI Taxonomy" id="876"/>
    <lineage>
        <taxon>Bacteria</taxon>
        <taxon>Pseudomonadati</taxon>
        <taxon>Thermodesulfobacteriota</taxon>
        <taxon>Desulfovibrionia</taxon>
        <taxon>Desulfovibrionales</taxon>
        <taxon>Desulfovibrionaceae</taxon>
        <taxon>Desulfovibrio</taxon>
    </lineage>
</organism>
<protein>
    <submittedName>
        <fullName evidence="16">TonB-dependent Receptor Plug Domain</fullName>
    </submittedName>
</protein>
<keyword evidence="4" id="KW-0410">Iron transport</keyword>
<dbReference type="GO" id="GO:0006826">
    <property type="term" value="P:iron ion transport"/>
    <property type="evidence" value="ECO:0007669"/>
    <property type="project" value="UniProtKB-KW"/>
</dbReference>
<dbReference type="Proteomes" id="UP000182680">
    <property type="component" value="Unassembled WGS sequence"/>
</dbReference>
<dbReference type="GO" id="GO:0009279">
    <property type="term" value="C:cell outer membrane"/>
    <property type="evidence" value="ECO:0007669"/>
    <property type="project" value="UniProtKB-SubCell"/>
</dbReference>
<evidence type="ECO:0000256" key="13">
    <source>
        <dbReference type="SAM" id="SignalP"/>
    </source>
</evidence>
<evidence type="ECO:0000256" key="10">
    <source>
        <dbReference type="ARBA" id="ARBA00023237"/>
    </source>
</evidence>
<keyword evidence="3 11" id="KW-1134">Transmembrane beta strand</keyword>
<dbReference type="InterPro" id="IPR012910">
    <property type="entry name" value="Plug_dom"/>
</dbReference>
<dbReference type="InterPro" id="IPR036942">
    <property type="entry name" value="Beta-barrel_TonB_sf"/>
</dbReference>
<dbReference type="AlphaFoldDB" id="A0AA94HRY2"/>
<comment type="similarity">
    <text evidence="11 12">Belongs to the TonB-dependent receptor family.</text>
</comment>
<evidence type="ECO:0000256" key="12">
    <source>
        <dbReference type="RuleBase" id="RU003357"/>
    </source>
</evidence>
<reference evidence="17" key="1">
    <citation type="submission" date="2016-11" db="EMBL/GenBank/DDBJ databases">
        <authorList>
            <person name="Jaros S."/>
            <person name="Januszkiewicz K."/>
            <person name="Wedrychowicz H."/>
        </authorList>
    </citation>
    <scope>NUCLEOTIDE SEQUENCE [LARGE SCALE GENOMIC DNA]</scope>
    <source>
        <strain evidence="17">DSM 7057</strain>
    </source>
</reference>
<keyword evidence="9 11" id="KW-0472">Membrane</keyword>
<feature type="domain" description="TonB-dependent receptor-like beta-barrel" evidence="14">
    <location>
        <begin position="259"/>
        <end position="714"/>
    </location>
</feature>
<evidence type="ECO:0000256" key="4">
    <source>
        <dbReference type="ARBA" id="ARBA00022496"/>
    </source>
</evidence>
<dbReference type="SUPFAM" id="SSF56935">
    <property type="entry name" value="Porins"/>
    <property type="match status" value="1"/>
</dbReference>
<keyword evidence="7" id="KW-0406">Ion transport</keyword>
<dbReference type="InterPro" id="IPR000531">
    <property type="entry name" value="Beta-barrel_TonB"/>
</dbReference>
<keyword evidence="13" id="KW-0732">Signal</keyword>
<comment type="subcellular location">
    <subcellularLocation>
        <location evidence="1 11">Cell outer membrane</location>
        <topology evidence="1 11">Multi-pass membrane protein</topology>
    </subcellularLocation>
</comment>
<evidence type="ECO:0000256" key="6">
    <source>
        <dbReference type="ARBA" id="ARBA00023004"/>
    </source>
</evidence>
<evidence type="ECO:0000256" key="1">
    <source>
        <dbReference type="ARBA" id="ARBA00004571"/>
    </source>
</evidence>
<dbReference type="Pfam" id="PF00593">
    <property type="entry name" value="TonB_dep_Rec_b-barrel"/>
    <property type="match status" value="1"/>
</dbReference>
<keyword evidence="16" id="KW-0675">Receptor</keyword>
<accession>A0AA94HRY2</accession>
<dbReference type="Pfam" id="PF07715">
    <property type="entry name" value="Plug"/>
    <property type="match status" value="1"/>
</dbReference>
<feature type="chain" id="PRO_5041698442" evidence="13">
    <location>
        <begin position="28"/>
        <end position="755"/>
    </location>
</feature>
<dbReference type="Gene3D" id="2.40.170.20">
    <property type="entry name" value="TonB-dependent receptor, beta-barrel domain"/>
    <property type="match status" value="1"/>
</dbReference>
<dbReference type="OMA" id="YRKLEWT"/>
<keyword evidence="6" id="KW-0408">Iron</keyword>